<comment type="caution">
    <text evidence="1">The sequence shown here is derived from an EMBL/GenBank/DDBJ whole genome shotgun (WGS) entry which is preliminary data.</text>
</comment>
<dbReference type="Proteomes" id="UP000430692">
    <property type="component" value="Unassembled WGS sequence"/>
</dbReference>
<proteinExistence type="predicted"/>
<evidence type="ECO:0000313" key="1">
    <source>
        <dbReference type="EMBL" id="MXQ53963.1"/>
    </source>
</evidence>
<sequence length="122" mass="13818">MIPLENLMEEIFAIVRQTPKGGQIRLSSKLLEKFRSSPGEIGNLGAQIGKEQILLSDLFRLLWEYSQIDTNTKQVQLPLTAIKALRAYMNFLEGEGDYETALKAFNKAYKQAERVTAPKVDE</sequence>
<organism evidence="1 2">
    <name type="scientific">Shimazuella alba</name>
    <dbReference type="NCBI Taxonomy" id="2690964"/>
    <lineage>
        <taxon>Bacteria</taxon>
        <taxon>Bacillati</taxon>
        <taxon>Bacillota</taxon>
        <taxon>Bacilli</taxon>
        <taxon>Bacillales</taxon>
        <taxon>Thermoactinomycetaceae</taxon>
        <taxon>Shimazuella</taxon>
    </lineage>
</organism>
<name>A0A6I4VSG7_9BACL</name>
<keyword evidence="2" id="KW-1185">Reference proteome</keyword>
<protein>
    <submittedName>
        <fullName evidence="1">Uncharacterized protein</fullName>
    </submittedName>
</protein>
<dbReference type="EMBL" id="WUUL01000005">
    <property type="protein sequence ID" value="MXQ53963.1"/>
    <property type="molecule type" value="Genomic_DNA"/>
</dbReference>
<dbReference type="RefSeq" id="WP_160801317.1">
    <property type="nucleotide sequence ID" value="NZ_WUUL01000005.1"/>
</dbReference>
<dbReference type="AlphaFoldDB" id="A0A6I4VSG7"/>
<gene>
    <name evidence="1" type="ORF">GSM42_09580</name>
</gene>
<evidence type="ECO:0000313" key="2">
    <source>
        <dbReference type="Proteomes" id="UP000430692"/>
    </source>
</evidence>
<accession>A0A6I4VSG7</accession>
<reference evidence="1 2" key="1">
    <citation type="submission" date="2019-12" db="EMBL/GenBank/DDBJ databases">
        <title>Whole-genome analyses of novel actinobacteria.</title>
        <authorList>
            <person name="Sahin N."/>
            <person name="Saygin H."/>
        </authorList>
    </citation>
    <scope>NUCLEOTIDE SEQUENCE [LARGE SCALE GENOMIC DNA]</scope>
    <source>
        <strain evidence="1 2">KC615</strain>
    </source>
</reference>